<dbReference type="AlphaFoldDB" id="A0A0D4C0B5"/>
<protein>
    <recommendedName>
        <fullName evidence="12">Transcriptional regulator</fullName>
    </recommendedName>
</protein>
<evidence type="ECO:0008006" key="12">
    <source>
        <dbReference type="Google" id="ProtNLM"/>
    </source>
</evidence>
<keyword evidence="4 7" id="KW-0238">DNA-binding</keyword>
<dbReference type="InterPro" id="IPR039420">
    <property type="entry name" value="WalR-like"/>
</dbReference>
<dbReference type="InterPro" id="IPR011006">
    <property type="entry name" value="CheY-like_superfamily"/>
</dbReference>
<evidence type="ECO:0000313" key="10">
    <source>
        <dbReference type="EMBL" id="AJT41860.1"/>
    </source>
</evidence>
<keyword evidence="11" id="KW-1185">Reference proteome</keyword>
<dbReference type="RefSeq" id="WP_045075499.1">
    <property type="nucleotide sequence ID" value="NZ_CP011005.1"/>
</dbReference>
<dbReference type="SUPFAM" id="SSF46894">
    <property type="entry name" value="C-terminal effector domain of the bipartite response regulators"/>
    <property type="match status" value="1"/>
</dbReference>
<dbReference type="EMBL" id="CP011005">
    <property type="protein sequence ID" value="AJT41860.1"/>
    <property type="molecule type" value="Genomic_DNA"/>
</dbReference>
<dbReference type="Pfam" id="PF00072">
    <property type="entry name" value="Response_reg"/>
    <property type="match status" value="1"/>
</dbReference>
<evidence type="ECO:0000256" key="1">
    <source>
        <dbReference type="ARBA" id="ARBA00022553"/>
    </source>
</evidence>
<evidence type="ECO:0000259" key="8">
    <source>
        <dbReference type="PROSITE" id="PS50110"/>
    </source>
</evidence>
<feature type="modified residue" description="4-aspartylphosphate" evidence="6">
    <location>
        <position position="56"/>
    </location>
</feature>
<keyword evidence="2" id="KW-0902">Two-component regulatory system</keyword>
<gene>
    <name evidence="10" type="ORF">UM93_10650</name>
</gene>
<dbReference type="GO" id="GO:0032993">
    <property type="term" value="C:protein-DNA complex"/>
    <property type="evidence" value="ECO:0007669"/>
    <property type="project" value="TreeGrafter"/>
</dbReference>
<dbReference type="GO" id="GO:0000156">
    <property type="term" value="F:phosphorelay response regulator activity"/>
    <property type="evidence" value="ECO:0007669"/>
    <property type="project" value="TreeGrafter"/>
</dbReference>
<dbReference type="Gene3D" id="6.10.250.690">
    <property type="match status" value="1"/>
</dbReference>
<dbReference type="OrthoDB" id="3197131at2"/>
<dbReference type="PANTHER" id="PTHR48111">
    <property type="entry name" value="REGULATOR OF RPOS"/>
    <property type="match status" value="1"/>
</dbReference>
<dbReference type="InterPro" id="IPR001789">
    <property type="entry name" value="Sig_transdc_resp-reg_receiver"/>
</dbReference>
<dbReference type="PATRIC" id="fig|1618207.4.peg.2159"/>
<dbReference type="CDD" id="cd00383">
    <property type="entry name" value="trans_reg_C"/>
    <property type="match status" value="1"/>
</dbReference>
<dbReference type="KEGG" id="ari:UM93_10650"/>
<sequence length="224" mass="24662">MTSELQPRILLVEDDPALGPLIVELLSEDYRVELARDGQQGLHRGLSGSWDAIIVDRGLPVIDGIALIAALRAKSVATPILILTALGSVQDKVAGLDAGANDYMTKPFDVVELSARLRALTRTYSAPQRIITLGDWQLDLEARLLRSVHGRLVGLTLKELELLSAFGQEPERVFSREELLAALFQASDQPGVIDTYVHHLRRKISRQIIRTVHGVGYQLGETDD</sequence>
<evidence type="ECO:0000256" key="2">
    <source>
        <dbReference type="ARBA" id="ARBA00023012"/>
    </source>
</evidence>
<organism evidence="10 11">
    <name type="scientific">Psychromicrobium lacuslunae</name>
    <dbReference type="NCBI Taxonomy" id="1618207"/>
    <lineage>
        <taxon>Bacteria</taxon>
        <taxon>Bacillati</taxon>
        <taxon>Actinomycetota</taxon>
        <taxon>Actinomycetes</taxon>
        <taxon>Micrococcales</taxon>
        <taxon>Micrococcaceae</taxon>
        <taxon>Psychromicrobium</taxon>
    </lineage>
</organism>
<dbReference type="GO" id="GO:0000976">
    <property type="term" value="F:transcription cis-regulatory region binding"/>
    <property type="evidence" value="ECO:0007669"/>
    <property type="project" value="TreeGrafter"/>
</dbReference>
<accession>A0A0D4C0B5</accession>
<evidence type="ECO:0000256" key="5">
    <source>
        <dbReference type="ARBA" id="ARBA00023163"/>
    </source>
</evidence>
<dbReference type="HOGENOM" id="CLU_000445_30_1_11"/>
<dbReference type="InterPro" id="IPR016032">
    <property type="entry name" value="Sig_transdc_resp-reg_C-effctor"/>
</dbReference>
<dbReference type="SMART" id="SM00448">
    <property type="entry name" value="REC"/>
    <property type="match status" value="1"/>
</dbReference>
<keyword evidence="1 6" id="KW-0597">Phosphoprotein</keyword>
<dbReference type="PROSITE" id="PS50110">
    <property type="entry name" value="RESPONSE_REGULATORY"/>
    <property type="match status" value="1"/>
</dbReference>
<dbReference type="SMART" id="SM00862">
    <property type="entry name" value="Trans_reg_C"/>
    <property type="match status" value="1"/>
</dbReference>
<dbReference type="PANTHER" id="PTHR48111:SF1">
    <property type="entry name" value="TWO-COMPONENT RESPONSE REGULATOR ORR33"/>
    <property type="match status" value="1"/>
</dbReference>
<keyword evidence="5" id="KW-0804">Transcription</keyword>
<feature type="DNA-binding region" description="OmpR/PhoB-type" evidence="7">
    <location>
        <begin position="128"/>
        <end position="221"/>
    </location>
</feature>
<dbReference type="InterPro" id="IPR001867">
    <property type="entry name" value="OmpR/PhoB-type_DNA-bd"/>
</dbReference>
<dbReference type="Proteomes" id="UP000061839">
    <property type="component" value="Chromosome"/>
</dbReference>
<feature type="domain" description="OmpR/PhoB-type" evidence="9">
    <location>
        <begin position="128"/>
        <end position="221"/>
    </location>
</feature>
<feature type="domain" description="Response regulatory" evidence="8">
    <location>
        <begin position="8"/>
        <end position="121"/>
    </location>
</feature>
<dbReference type="GO" id="GO:0005829">
    <property type="term" value="C:cytosol"/>
    <property type="evidence" value="ECO:0007669"/>
    <property type="project" value="TreeGrafter"/>
</dbReference>
<evidence type="ECO:0000256" key="6">
    <source>
        <dbReference type="PROSITE-ProRule" id="PRU00169"/>
    </source>
</evidence>
<keyword evidence="3" id="KW-0805">Transcription regulation</keyword>
<proteinExistence type="predicted"/>
<reference evidence="10 11" key="1">
    <citation type="journal article" date="2015" name="Genome Announc.">
        <title>Complete Genome Sequencing of Protease-Producing Novel Arthrobacter sp. Strain IHBB 11108 Using PacBio Single-Molecule Real-Time Sequencing Technology.</title>
        <authorList>
            <person name="Kiran S."/>
            <person name="Swarnkar M.K."/>
            <person name="Pal M."/>
            <person name="Thakur R."/>
            <person name="Tewari R."/>
            <person name="Singh A.K."/>
            <person name="Gulati A."/>
        </authorList>
    </citation>
    <scope>NUCLEOTIDE SEQUENCE [LARGE SCALE GENOMIC DNA]</scope>
    <source>
        <strain evidence="10 11">IHBB 11108</strain>
    </source>
</reference>
<dbReference type="STRING" id="1618207.UM93_10650"/>
<evidence type="ECO:0000259" key="9">
    <source>
        <dbReference type="PROSITE" id="PS51755"/>
    </source>
</evidence>
<name>A0A0D4C0B5_9MICC</name>
<dbReference type="Pfam" id="PF00486">
    <property type="entry name" value="Trans_reg_C"/>
    <property type="match status" value="1"/>
</dbReference>
<dbReference type="Gene3D" id="1.10.10.10">
    <property type="entry name" value="Winged helix-like DNA-binding domain superfamily/Winged helix DNA-binding domain"/>
    <property type="match status" value="1"/>
</dbReference>
<evidence type="ECO:0000256" key="4">
    <source>
        <dbReference type="ARBA" id="ARBA00023125"/>
    </source>
</evidence>
<evidence type="ECO:0000256" key="3">
    <source>
        <dbReference type="ARBA" id="ARBA00023015"/>
    </source>
</evidence>
<dbReference type="PROSITE" id="PS51755">
    <property type="entry name" value="OMPR_PHOB"/>
    <property type="match status" value="1"/>
</dbReference>
<dbReference type="GO" id="GO:0006355">
    <property type="term" value="P:regulation of DNA-templated transcription"/>
    <property type="evidence" value="ECO:0007669"/>
    <property type="project" value="InterPro"/>
</dbReference>
<dbReference type="Gene3D" id="3.40.50.2300">
    <property type="match status" value="1"/>
</dbReference>
<evidence type="ECO:0000313" key="11">
    <source>
        <dbReference type="Proteomes" id="UP000061839"/>
    </source>
</evidence>
<dbReference type="SUPFAM" id="SSF52172">
    <property type="entry name" value="CheY-like"/>
    <property type="match status" value="1"/>
</dbReference>
<evidence type="ECO:0000256" key="7">
    <source>
        <dbReference type="PROSITE-ProRule" id="PRU01091"/>
    </source>
</evidence>
<dbReference type="InterPro" id="IPR036388">
    <property type="entry name" value="WH-like_DNA-bd_sf"/>
</dbReference>